<dbReference type="Proteomes" id="UP000017174">
    <property type="component" value="Unassembled WGS sequence"/>
</dbReference>
<dbReference type="EMBL" id="AXZG01000046">
    <property type="protein sequence ID" value="ERT65835.1"/>
    <property type="molecule type" value="Genomic_DNA"/>
</dbReference>
<sequence length="40" mass="4738">MAVLPCKNREVQPSSHIFYGYDDTMSLKNMCDVHIVRKYF</sequence>
<reference evidence="1 2" key="1">
    <citation type="submission" date="2013-08" db="EMBL/GenBank/DDBJ databases">
        <authorList>
            <person name="Weinstock G."/>
            <person name="Sodergren E."/>
            <person name="Wylie T."/>
            <person name="Fulton L."/>
            <person name="Fulton R."/>
            <person name="Fronick C."/>
            <person name="O'Laughlin M."/>
            <person name="Godfrey J."/>
            <person name="Miner T."/>
            <person name="Herter B."/>
            <person name="Appelbaum E."/>
            <person name="Cordes M."/>
            <person name="Lek S."/>
            <person name="Wollam A."/>
            <person name="Pepin K.H."/>
            <person name="Palsikar V.B."/>
            <person name="Mitreva M."/>
            <person name="Wilson R.K."/>
        </authorList>
    </citation>
    <scope>NUCLEOTIDE SEQUENCE [LARGE SCALE GENOMIC DNA]</scope>
    <source>
        <strain evidence="1 2">F0184</strain>
    </source>
</reference>
<comment type="caution">
    <text evidence="1">The sequence shown here is derived from an EMBL/GenBank/DDBJ whole genome shotgun (WGS) entry which is preliminary data.</text>
</comment>
<dbReference type="AlphaFoldDB" id="U7V2R0"/>
<evidence type="ECO:0000313" key="1">
    <source>
        <dbReference type="EMBL" id="ERT65835.1"/>
    </source>
</evidence>
<gene>
    <name evidence="1" type="ORF">HMPREF0742_01576</name>
</gene>
<proteinExistence type="predicted"/>
<accession>U7V2R0</accession>
<name>U7V2R0_9MICC</name>
<organism evidence="1 2">
    <name type="scientific">Rothia aeria F0184</name>
    <dbReference type="NCBI Taxonomy" id="888019"/>
    <lineage>
        <taxon>Bacteria</taxon>
        <taxon>Bacillati</taxon>
        <taxon>Actinomycetota</taxon>
        <taxon>Actinomycetes</taxon>
        <taxon>Micrococcales</taxon>
        <taxon>Micrococcaceae</taxon>
        <taxon>Rothia</taxon>
    </lineage>
</organism>
<dbReference type="HOGENOM" id="CLU_3295941_0_0_11"/>
<protein>
    <submittedName>
        <fullName evidence="1">Uncharacterized protein</fullName>
    </submittedName>
</protein>
<evidence type="ECO:0000313" key="2">
    <source>
        <dbReference type="Proteomes" id="UP000017174"/>
    </source>
</evidence>